<dbReference type="EMBL" id="KT716399">
    <property type="protein sequence ID" value="ALH46268.1"/>
    <property type="molecule type" value="Genomic_DNA"/>
</dbReference>
<protein>
    <submittedName>
        <fullName evidence="1">Uncharacterized protein</fullName>
    </submittedName>
</protein>
<proteinExistence type="predicted"/>
<gene>
    <name evidence="1" type="ORF">POR1_63</name>
</gene>
<reference evidence="1 2" key="1">
    <citation type="journal article" date="2016" name="Genome Announc.">
        <title>Genome Sequences of Pseudomonas oryzihabitans Phage POR1 and Pseudomonas aeruginosa Phage PAE1.</title>
        <authorList>
            <person name="Dyson Z.A."/>
            <person name="Seviour R.J."/>
            <person name="Tucci J."/>
            <person name="Petrovski S."/>
        </authorList>
    </citation>
    <scope>NUCLEOTIDE SEQUENCE [LARGE SCALE GENOMIC DNA]</scope>
</reference>
<accession>A0A0N9SG57</accession>
<dbReference type="Proteomes" id="UP000225954">
    <property type="component" value="Segment"/>
</dbReference>
<organism evidence="1 2">
    <name type="scientific">Pseudomonas phage POR1</name>
    <dbReference type="NCBI Taxonomy" id="1718594"/>
    <lineage>
        <taxon>Viruses</taxon>
        <taxon>Duplodnaviria</taxon>
        <taxon>Heunggongvirae</taxon>
        <taxon>Uroviricota</taxon>
        <taxon>Caudoviricetes</taxon>
        <taxon>Porunavirus</taxon>
        <taxon>Porunavirus POR1</taxon>
    </lineage>
</organism>
<sequence length="89" mass="10393">MAYQVEILPLTERQKKRREMHVRLKLYPLEATRYLIEAIEQAVNVFAIHHSGHAPFTYARVRFSDDYVYGFGDTEAERYVALMGKLGCI</sequence>
<evidence type="ECO:0000313" key="2">
    <source>
        <dbReference type="Proteomes" id="UP000225954"/>
    </source>
</evidence>
<name>A0A0N9SG57_9CAUD</name>
<evidence type="ECO:0000313" key="1">
    <source>
        <dbReference type="EMBL" id="ALH46268.1"/>
    </source>
</evidence>
<keyword evidence="2" id="KW-1185">Reference proteome</keyword>